<dbReference type="Proteomes" id="UP000050761">
    <property type="component" value="Unassembled WGS sequence"/>
</dbReference>
<dbReference type="PANTHER" id="PTHR19446">
    <property type="entry name" value="REVERSE TRANSCRIPTASES"/>
    <property type="match status" value="1"/>
</dbReference>
<proteinExistence type="predicted"/>
<organism evidence="2 3">
    <name type="scientific">Heligmosomoides polygyrus</name>
    <name type="common">Parasitic roundworm</name>
    <dbReference type="NCBI Taxonomy" id="6339"/>
    <lineage>
        <taxon>Eukaryota</taxon>
        <taxon>Metazoa</taxon>
        <taxon>Ecdysozoa</taxon>
        <taxon>Nematoda</taxon>
        <taxon>Chromadorea</taxon>
        <taxon>Rhabditida</taxon>
        <taxon>Rhabditina</taxon>
        <taxon>Rhabditomorpha</taxon>
        <taxon>Strongyloidea</taxon>
        <taxon>Heligmosomidae</taxon>
        <taxon>Heligmosomoides</taxon>
    </lineage>
</organism>
<sequence>MEYKTVRGTEPEELANRPIKELDSKTFRMQDAKTPILQDAEASINGAHGRLEIRYQKLHSIKRMTAIIEARAASFPKSDSSEAEAKLENVVNQLQVVAKTLEASQTEALIPRSEMASTGAKPDSSCVPLYQRIDDERIRDIVQLSSNQCGFVAGCGPVDAIHAARLLIEKHREKQKPVHIAFLDLEKVFDRVPREVIWYALRHHRVPEELMKGCEFSTLVQRVEFKLQLEPRWSFPSLLGRTRVLRFSHPSLLSS</sequence>
<dbReference type="EMBL" id="UZAH01038752">
    <property type="protein sequence ID" value="VDP54397.1"/>
    <property type="molecule type" value="Genomic_DNA"/>
</dbReference>
<evidence type="ECO:0000313" key="2">
    <source>
        <dbReference type="Proteomes" id="UP000050761"/>
    </source>
</evidence>
<name>A0A183GT57_HELPZ</name>
<accession>A0A3P8DRS5</accession>
<dbReference type="WBParaSite" id="HPBE_0002587701-mRNA-1">
    <property type="protein sequence ID" value="HPBE_0002587701-mRNA-1"/>
    <property type="gene ID" value="HPBE_0002587701"/>
</dbReference>
<evidence type="ECO:0000313" key="1">
    <source>
        <dbReference type="EMBL" id="VDP54397.1"/>
    </source>
</evidence>
<reference evidence="1 2" key="1">
    <citation type="submission" date="2018-11" db="EMBL/GenBank/DDBJ databases">
        <authorList>
            <consortium name="Pathogen Informatics"/>
        </authorList>
    </citation>
    <scope>NUCLEOTIDE SEQUENCE [LARGE SCALE GENOMIC DNA]</scope>
</reference>
<dbReference type="OrthoDB" id="5845191at2759"/>
<gene>
    <name evidence="1" type="ORF">HPBE_LOCUS25876</name>
</gene>
<protein>
    <submittedName>
        <fullName evidence="3">Reverse transcriptase domain-containing protein</fullName>
    </submittedName>
</protein>
<dbReference type="AlphaFoldDB" id="A0A183GT57"/>
<reference evidence="3" key="2">
    <citation type="submission" date="2019-09" db="UniProtKB">
        <authorList>
            <consortium name="WormBaseParasite"/>
        </authorList>
    </citation>
    <scope>IDENTIFICATION</scope>
</reference>
<accession>A0A183GT57</accession>
<evidence type="ECO:0000313" key="3">
    <source>
        <dbReference type="WBParaSite" id="HPBE_0002587701-mRNA-1"/>
    </source>
</evidence>
<keyword evidence="2" id="KW-1185">Reference proteome</keyword>